<evidence type="ECO:0008006" key="2">
    <source>
        <dbReference type="Google" id="ProtNLM"/>
    </source>
</evidence>
<gene>
    <name evidence="1" type="ORF">Sradi_2108200</name>
</gene>
<evidence type="ECO:0000313" key="1">
    <source>
        <dbReference type="EMBL" id="KAL0404674.1"/>
    </source>
</evidence>
<sequence>MGRMTGECHQLWECLAHLVESIEDEPWLVIGNFNTVADLSEVCGNCGDIRLAMEEFQDCISQTGLITLPMQGDLYTWHNRSTGDQSLWKRLDRMLVNDRWLDRWRRHAMTVCTHAPRTMLHWSLGEIFVVPSFGYLGLTITWHLQRSSSLLSNEFGDTQFSGSHVFRYSQVESA</sequence>
<dbReference type="AlphaFoldDB" id="A0AAW2TJS6"/>
<accession>A0AAW2TJS6</accession>
<organism evidence="1">
    <name type="scientific">Sesamum radiatum</name>
    <name type="common">Black benniseed</name>
    <dbReference type="NCBI Taxonomy" id="300843"/>
    <lineage>
        <taxon>Eukaryota</taxon>
        <taxon>Viridiplantae</taxon>
        <taxon>Streptophyta</taxon>
        <taxon>Embryophyta</taxon>
        <taxon>Tracheophyta</taxon>
        <taxon>Spermatophyta</taxon>
        <taxon>Magnoliopsida</taxon>
        <taxon>eudicotyledons</taxon>
        <taxon>Gunneridae</taxon>
        <taxon>Pentapetalae</taxon>
        <taxon>asterids</taxon>
        <taxon>lamiids</taxon>
        <taxon>Lamiales</taxon>
        <taxon>Pedaliaceae</taxon>
        <taxon>Sesamum</taxon>
    </lineage>
</organism>
<dbReference type="PANTHER" id="PTHR33710">
    <property type="entry name" value="BNAC02G09200D PROTEIN"/>
    <property type="match status" value="1"/>
</dbReference>
<name>A0AAW2TJS6_SESRA</name>
<reference evidence="1" key="1">
    <citation type="submission" date="2020-06" db="EMBL/GenBank/DDBJ databases">
        <authorList>
            <person name="Li T."/>
            <person name="Hu X."/>
            <person name="Zhang T."/>
            <person name="Song X."/>
            <person name="Zhang H."/>
            <person name="Dai N."/>
            <person name="Sheng W."/>
            <person name="Hou X."/>
            <person name="Wei L."/>
        </authorList>
    </citation>
    <scope>NUCLEOTIDE SEQUENCE</scope>
    <source>
        <strain evidence="1">G02</strain>
        <tissue evidence="1">Leaf</tissue>
    </source>
</reference>
<dbReference type="InterPro" id="IPR036691">
    <property type="entry name" value="Endo/exonu/phosph_ase_sf"/>
</dbReference>
<reference evidence="1" key="2">
    <citation type="journal article" date="2024" name="Plant">
        <title>Genomic evolution and insights into agronomic trait innovations of Sesamum species.</title>
        <authorList>
            <person name="Miao H."/>
            <person name="Wang L."/>
            <person name="Qu L."/>
            <person name="Liu H."/>
            <person name="Sun Y."/>
            <person name="Le M."/>
            <person name="Wang Q."/>
            <person name="Wei S."/>
            <person name="Zheng Y."/>
            <person name="Lin W."/>
            <person name="Duan Y."/>
            <person name="Cao H."/>
            <person name="Xiong S."/>
            <person name="Wang X."/>
            <person name="Wei L."/>
            <person name="Li C."/>
            <person name="Ma Q."/>
            <person name="Ju M."/>
            <person name="Zhao R."/>
            <person name="Li G."/>
            <person name="Mu C."/>
            <person name="Tian Q."/>
            <person name="Mei H."/>
            <person name="Zhang T."/>
            <person name="Gao T."/>
            <person name="Zhang H."/>
        </authorList>
    </citation>
    <scope>NUCLEOTIDE SEQUENCE</scope>
    <source>
        <strain evidence="1">G02</strain>
    </source>
</reference>
<dbReference type="SUPFAM" id="SSF56219">
    <property type="entry name" value="DNase I-like"/>
    <property type="match status" value="1"/>
</dbReference>
<dbReference type="EMBL" id="JACGWJ010000008">
    <property type="protein sequence ID" value="KAL0404674.1"/>
    <property type="molecule type" value="Genomic_DNA"/>
</dbReference>
<dbReference type="PANTHER" id="PTHR33710:SF64">
    <property type="entry name" value="ENDONUCLEASE_EXONUCLEASE_PHOSPHATASE DOMAIN-CONTAINING PROTEIN"/>
    <property type="match status" value="1"/>
</dbReference>
<protein>
    <recommendedName>
        <fullName evidence="2">Endonuclease/exonuclease/phosphatase domain-containing protein</fullName>
    </recommendedName>
</protein>
<comment type="caution">
    <text evidence="1">The sequence shown here is derived from an EMBL/GenBank/DDBJ whole genome shotgun (WGS) entry which is preliminary data.</text>
</comment>
<dbReference type="Gene3D" id="3.60.10.10">
    <property type="entry name" value="Endonuclease/exonuclease/phosphatase"/>
    <property type="match status" value="1"/>
</dbReference>
<proteinExistence type="predicted"/>